<keyword evidence="1" id="KW-0812">Transmembrane</keyword>
<keyword evidence="1" id="KW-1133">Transmembrane helix</keyword>
<name>A0ABT7SHP8_9CELL</name>
<feature type="transmembrane region" description="Helical" evidence="1">
    <location>
        <begin position="59"/>
        <end position="83"/>
    </location>
</feature>
<keyword evidence="3" id="KW-1185">Reference proteome</keyword>
<reference evidence="2 3" key="1">
    <citation type="submission" date="2023-06" db="EMBL/GenBank/DDBJ databases">
        <title>Cellulomonas sp. MW4 Whole genome sequence.</title>
        <authorList>
            <person name="Park S."/>
        </authorList>
    </citation>
    <scope>NUCLEOTIDE SEQUENCE [LARGE SCALE GENOMIC DNA]</scope>
    <source>
        <strain evidence="2 3">MW4</strain>
    </source>
</reference>
<dbReference type="Proteomes" id="UP001529338">
    <property type="component" value="Unassembled WGS sequence"/>
</dbReference>
<dbReference type="RefSeq" id="WP_289455571.1">
    <property type="nucleotide sequence ID" value="NZ_JAUCGQ010000001.1"/>
</dbReference>
<evidence type="ECO:0000313" key="2">
    <source>
        <dbReference type="EMBL" id="MDM7855712.1"/>
    </source>
</evidence>
<feature type="transmembrane region" description="Helical" evidence="1">
    <location>
        <begin position="12"/>
        <end position="39"/>
    </location>
</feature>
<proteinExistence type="predicted"/>
<evidence type="ECO:0000313" key="3">
    <source>
        <dbReference type="Proteomes" id="UP001529338"/>
    </source>
</evidence>
<sequence length="84" mass="8241">MPTDVVDAVLKAALLLMSVLGGCASVGSLARLGWALAVAPPDATLGPPTVGEHVTMGGALGLVYGLPVAVSLALGNVVGLWHLA</sequence>
<keyword evidence="1" id="KW-0472">Membrane</keyword>
<comment type="caution">
    <text evidence="2">The sequence shown here is derived from an EMBL/GenBank/DDBJ whole genome shotgun (WGS) entry which is preliminary data.</text>
</comment>
<evidence type="ECO:0000256" key="1">
    <source>
        <dbReference type="SAM" id="Phobius"/>
    </source>
</evidence>
<gene>
    <name evidence="2" type="ORF">QRT04_12300</name>
</gene>
<accession>A0ABT7SHP8</accession>
<evidence type="ECO:0008006" key="4">
    <source>
        <dbReference type="Google" id="ProtNLM"/>
    </source>
</evidence>
<dbReference type="EMBL" id="JAUCGQ010000001">
    <property type="protein sequence ID" value="MDM7855712.1"/>
    <property type="molecule type" value="Genomic_DNA"/>
</dbReference>
<protein>
    <recommendedName>
        <fullName evidence="4">Lipoprotein</fullName>
    </recommendedName>
</protein>
<organism evidence="2 3">
    <name type="scientific">Cellulomonas alba</name>
    <dbReference type="NCBI Taxonomy" id="3053467"/>
    <lineage>
        <taxon>Bacteria</taxon>
        <taxon>Bacillati</taxon>
        <taxon>Actinomycetota</taxon>
        <taxon>Actinomycetes</taxon>
        <taxon>Micrococcales</taxon>
        <taxon>Cellulomonadaceae</taxon>
        <taxon>Cellulomonas</taxon>
    </lineage>
</organism>